<dbReference type="Gene3D" id="3.40.630.190">
    <property type="entry name" value="LCP protein"/>
    <property type="match status" value="1"/>
</dbReference>
<feature type="domain" description="LytR/CpsA/Psr regulator C-terminal" evidence="4">
    <location>
        <begin position="368"/>
        <end position="453"/>
    </location>
</feature>
<dbReference type="Pfam" id="PF03816">
    <property type="entry name" value="LytR_cpsA_psr"/>
    <property type="match status" value="1"/>
</dbReference>
<gene>
    <name evidence="5" type="ORF">N44_01727</name>
</gene>
<dbReference type="EMBL" id="BBPA01000033">
    <property type="protein sequence ID" value="GAL93040.1"/>
    <property type="molecule type" value="Genomic_DNA"/>
</dbReference>
<evidence type="ECO:0000313" key="6">
    <source>
        <dbReference type="Proteomes" id="UP000030321"/>
    </source>
</evidence>
<evidence type="ECO:0000259" key="4">
    <source>
        <dbReference type="Pfam" id="PF13399"/>
    </source>
</evidence>
<evidence type="ECO:0000256" key="1">
    <source>
        <dbReference type="ARBA" id="ARBA00006068"/>
    </source>
</evidence>
<dbReference type="Gene3D" id="3.30.70.2390">
    <property type="match status" value="1"/>
</dbReference>
<comment type="similarity">
    <text evidence="1">Belongs to the LytR/CpsA/Psr (LCP) family.</text>
</comment>
<dbReference type="AlphaFoldDB" id="A0A0A1VTK4"/>
<dbReference type="PANTHER" id="PTHR33392:SF6">
    <property type="entry name" value="POLYISOPRENYL-TEICHOIC ACID--PEPTIDOGLYCAN TEICHOIC ACID TRANSFERASE TAGU"/>
    <property type="match status" value="1"/>
</dbReference>
<accession>A0A0A1VTK4</accession>
<name>A0A0A1VTK4_MICAE</name>
<protein>
    <submittedName>
        <fullName evidence="5">Cell envelope-associated transcriptional attenuator LytR-CpsA-Psr, subfamily M</fullName>
    </submittedName>
</protein>
<keyword evidence="2" id="KW-0472">Membrane</keyword>
<dbReference type="InterPro" id="IPR050922">
    <property type="entry name" value="LytR/CpsA/Psr_CW_biosynth"/>
</dbReference>
<feature type="transmembrane region" description="Helical" evidence="2">
    <location>
        <begin position="41"/>
        <end position="64"/>
    </location>
</feature>
<dbReference type="InterPro" id="IPR027381">
    <property type="entry name" value="LytR/CpsA/Psr_C"/>
</dbReference>
<comment type="caution">
    <text evidence="5">The sequence shown here is derived from an EMBL/GenBank/DDBJ whole genome shotgun (WGS) entry which is preliminary data.</text>
</comment>
<dbReference type="PANTHER" id="PTHR33392">
    <property type="entry name" value="POLYISOPRENYL-TEICHOIC ACID--PEPTIDOGLYCAN TEICHOIC ACID TRANSFERASE TAGU"/>
    <property type="match status" value="1"/>
</dbReference>
<sequence length="462" mass="51277">MANVSGRFEKQEYSQNSENTVTVVSSVMSGLKKASPLQKGLFWGITLSFTALVSATLGAAVALISPLPAPIGAIFQKTTFPTQTDILEAQAWNSLINQQLSRPVNILVMGIDRVLDAKNSDDVFKGRSDTMLLVRFDPSDKTVRMLSIPRDSRVRIPGHGFTKINDANVHGGPTLAAEVVSNTLGDVTVDRYVRVTTDAFKELVDLVGGVEVYVPERMYHKDVTQKLEIDLQEGWQNLNGDQAEQFARFRNQQYGDIGRVQRQQILLKALQQKIFSPTILPSLPKAVQVLQQYIDTNLSVEEMLAIANFGREIKQDDLRMILLPGRFNNLEEYDGRSYWILNRSEIKTIVANNFTDNYSQGEPSVYSLRIAIQNATHTKGLARRTRDYLAKQGYTNVYISDDSSQKLETTAIIAQKGDIQSANLLKNQLGIGKVESSSTGALDSDLTIRVGDDAAQFLNAQQ</sequence>
<evidence type="ECO:0000259" key="3">
    <source>
        <dbReference type="Pfam" id="PF03816"/>
    </source>
</evidence>
<reference evidence="6" key="1">
    <citation type="journal article" date="2015" name="Genome">
        <title>Whole Genome Sequence of the Non-Microcystin-Producing Microcystis aeruginosa Strain NIES-44.</title>
        <authorList>
            <person name="Okano K."/>
            <person name="Miyata N."/>
            <person name="Ozaki Y."/>
        </authorList>
    </citation>
    <scope>NUCLEOTIDE SEQUENCE [LARGE SCALE GENOMIC DNA]</scope>
    <source>
        <strain evidence="6">NIES-44</strain>
    </source>
</reference>
<keyword evidence="2" id="KW-1133">Transmembrane helix</keyword>
<dbReference type="Pfam" id="PF13399">
    <property type="entry name" value="LytR_C"/>
    <property type="match status" value="1"/>
</dbReference>
<proteinExistence type="inferred from homology"/>
<organism evidence="5 6">
    <name type="scientific">Microcystis aeruginosa NIES-44</name>
    <dbReference type="NCBI Taxonomy" id="449439"/>
    <lineage>
        <taxon>Bacteria</taxon>
        <taxon>Bacillati</taxon>
        <taxon>Cyanobacteriota</taxon>
        <taxon>Cyanophyceae</taxon>
        <taxon>Oscillatoriophycideae</taxon>
        <taxon>Chroococcales</taxon>
        <taxon>Microcystaceae</taxon>
        <taxon>Microcystis</taxon>
    </lineage>
</organism>
<feature type="domain" description="Cell envelope-related transcriptional attenuator" evidence="3">
    <location>
        <begin position="127"/>
        <end position="274"/>
    </location>
</feature>
<evidence type="ECO:0000256" key="2">
    <source>
        <dbReference type="SAM" id="Phobius"/>
    </source>
</evidence>
<dbReference type="Proteomes" id="UP000030321">
    <property type="component" value="Unassembled WGS sequence"/>
</dbReference>
<dbReference type="NCBIfam" id="TIGR00350">
    <property type="entry name" value="lytR_cpsA_psr"/>
    <property type="match status" value="1"/>
</dbReference>
<dbReference type="InterPro" id="IPR004474">
    <property type="entry name" value="LytR_CpsA_psr"/>
</dbReference>
<keyword evidence="2" id="KW-0812">Transmembrane</keyword>
<evidence type="ECO:0000313" key="5">
    <source>
        <dbReference type="EMBL" id="GAL93040.1"/>
    </source>
</evidence>
<dbReference type="RefSeq" id="WP_045358743.1">
    <property type="nucleotide sequence ID" value="NZ_BBPA01000033.1"/>
</dbReference>